<feature type="transmembrane region" description="Helical" evidence="4">
    <location>
        <begin position="55"/>
        <end position="75"/>
    </location>
</feature>
<feature type="transmembrane region" description="Helical" evidence="4">
    <location>
        <begin position="96"/>
        <end position="115"/>
    </location>
</feature>
<feature type="transmembrane region" description="Helical" evidence="4">
    <location>
        <begin position="235"/>
        <end position="257"/>
    </location>
</feature>
<keyword evidence="4" id="KW-0472">Membrane</keyword>
<evidence type="ECO:0008006" key="7">
    <source>
        <dbReference type="Google" id="ProtNLM"/>
    </source>
</evidence>
<dbReference type="Pfam" id="PF07690">
    <property type="entry name" value="MFS_1"/>
    <property type="match status" value="1"/>
</dbReference>
<feature type="transmembrane region" description="Helical" evidence="4">
    <location>
        <begin position="342"/>
        <end position="361"/>
    </location>
</feature>
<evidence type="ECO:0000256" key="3">
    <source>
        <dbReference type="SAM" id="MobiDB-lite"/>
    </source>
</evidence>
<accession>A0ABZ1CZX5</accession>
<dbReference type="EMBL" id="CP141885">
    <property type="protein sequence ID" value="WRT67108.1"/>
    <property type="molecule type" value="Genomic_DNA"/>
</dbReference>
<sequence length="471" mass="51294">MSPAAEKTPSEENEFDTAVSRTEDDAELDKNDLGGFEAVQVKEDSTELTYPDGGLRAWLCVAGGCGAMFCGYGLAPSAGAFQTWYKSHYLSEYTQSQVAWIGGTQGFVTFGLSIFTGSLFDLYGHRYLMGSGTFLLTLGYCLLSLCTQYYQIFLCHSTLIPVGMNFMFIAALGVMGQWFSKRRGVAFGAICECSQWMWCLSLLRSDGHVIQATGASLGAIVWPLIWANAPQRIGFGWTMRLIALICLIIGTSAFFLLKTRLPPKPPGPFFHLKAFTSFPYCLIAFSSFTWVFGFFFVNMFIGTYGHLRGWNDIGPYFLIFVNAGSSIARVPSGLIADRIGSYNISIISNIFMTILLWSLLACKTIPSVVVVSVLFGMTSATFVSLQAPCVTKLCKDMRFAGTMVGMIMFIGSFAQIAGPPSAGALLGAGSDQDQLSRFPHAIILAGTMLTLATSSLIAARLWQNKKILAIV</sequence>
<feature type="transmembrane region" description="Helical" evidence="4">
    <location>
        <begin position="399"/>
        <end position="418"/>
    </location>
</feature>
<dbReference type="Proteomes" id="UP001329825">
    <property type="component" value="Chromosome 5"/>
</dbReference>
<evidence type="ECO:0000256" key="1">
    <source>
        <dbReference type="ARBA" id="ARBA00004141"/>
    </source>
</evidence>
<feature type="transmembrane region" description="Helical" evidence="4">
    <location>
        <begin position="367"/>
        <end position="387"/>
    </location>
</feature>
<gene>
    <name evidence="5" type="ORF">IL334_004074</name>
</gene>
<dbReference type="PANTHER" id="PTHR11360:SF177">
    <property type="entry name" value="RIBOFLAVIN TRANSPORTER MCH5"/>
    <property type="match status" value="1"/>
</dbReference>
<evidence type="ECO:0000313" key="6">
    <source>
        <dbReference type="Proteomes" id="UP001329825"/>
    </source>
</evidence>
<dbReference type="InterPro" id="IPR011701">
    <property type="entry name" value="MFS"/>
</dbReference>
<keyword evidence="4" id="KW-0812">Transmembrane</keyword>
<dbReference type="PANTHER" id="PTHR11360">
    <property type="entry name" value="MONOCARBOXYLATE TRANSPORTER"/>
    <property type="match status" value="1"/>
</dbReference>
<feature type="transmembrane region" description="Helical" evidence="4">
    <location>
        <begin position="127"/>
        <end position="146"/>
    </location>
</feature>
<dbReference type="GeneID" id="87956205"/>
<organism evidence="5 6">
    <name type="scientific">Kwoniella shivajii</name>
    <dbReference type="NCBI Taxonomy" id="564305"/>
    <lineage>
        <taxon>Eukaryota</taxon>
        <taxon>Fungi</taxon>
        <taxon>Dikarya</taxon>
        <taxon>Basidiomycota</taxon>
        <taxon>Agaricomycotina</taxon>
        <taxon>Tremellomycetes</taxon>
        <taxon>Tremellales</taxon>
        <taxon>Cryptococcaceae</taxon>
        <taxon>Kwoniella</taxon>
    </lineage>
</organism>
<proteinExistence type="inferred from homology"/>
<keyword evidence="6" id="KW-1185">Reference proteome</keyword>
<dbReference type="InterPro" id="IPR036259">
    <property type="entry name" value="MFS_trans_sf"/>
</dbReference>
<feature type="transmembrane region" description="Helical" evidence="4">
    <location>
        <begin position="438"/>
        <end position="459"/>
    </location>
</feature>
<name>A0ABZ1CZX5_9TREE</name>
<comment type="subcellular location">
    <subcellularLocation>
        <location evidence="1">Membrane</location>
        <topology evidence="1">Multi-pass membrane protein</topology>
    </subcellularLocation>
</comment>
<dbReference type="InterPro" id="IPR050327">
    <property type="entry name" value="Proton-linked_MCT"/>
</dbReference>
<comment type="similarity">
    <text evidence="2">Belongs to the major facilitator superfamily. Monocarboxylate porter (TC 2.A.1.13) family.</text>
</comment>
<evidence type="ECO:0000313" key="5">
    <source>
        <dbReference type="EMBL" id="WRT67108.1"/>
    </source>
</evidence>
<feature type="transmembrane region" description="Helical" evidence="4">
    <location>
        <begin position="158"/>
        <end position="179"/>
    </location>
</feature>
<protein>
    <recommendedName>
        <fullName evidence="7">Major facilitator superfamily (MFS) profile domain-containing protein</fullName>
    </recommendedName>
</protein>
<evidence type="ECO:0000256" key="2">
    <source>
        <dbReference type="ARBA" id="ARBA00006727"/>
    </source>
</evidence>
<reference evidence="5 6" key="1">
    <citation type="submission" date="2024-01" db="EMBL/GenBank/DDBJ databases">
        <title>Comparative genomics of Cryptococcus and Kwoniella reveals pathogenesis evolution and contrasting modes of karyotype evolution via chromosome fusion or intercentromeric recombination.</title>
        <authorList>
            <person name="Coelho M.A."/>
            <person name="David-Palma M."/>
            <person name="Shea T."/>
            <person name="Bowers K."/>
            <person name="McGinley-Smith S."/>
            <person name="Mohammad A.W."/>
            <person name="Gnirke A."/>
            <person name="Yurkov A.M."/>
            <person name="Nowrousian M."/>
            <person name="Sun S."/>
            <person name="Cuomo C.A."/>
            <person name="Heitman J."/>
        </authorList>
    </citation>
    <scope>NUCLEOTIDE SEQUENCE [LARGE SCALE GENOMIC DNA]</scope>
    <source>
        <strain evidence="5">CBS 11374</strain>
    </source>
</reference>
<evidence type="ECO:0000256" key="4">
    <source>
        <dbReference type="SAM" id="Phobius"/>
    </source>
</evidence>
<dbReference type="SUPFAM" id="SSF103473">
    <property type="entry name" value="MFS general substrate transporter"/>
    <property type="match status" value="1"/>
</dbReference>
<feature type="transmembrane region" description="Helical" evidence="4">
    <location>
        <begin position="278"/>
        <end position="301"/>
    </location>
</feature>
<dbReference type="RefSeq" id="XP_062791848.1">
    <property type="nucleotide sequence ID" value="XM_062935797.1"/>
</dbReference>
<dbReference type="Gene3D" id="1.20.1250.20">
    <property type="entry name" value="MFS general substrate transporter like domains"/>
    <property type="match status" value="2"/>
</dbReference>
<keyword evidence="4" id="KW-1133">Transmembrane helix</keyword>
<feature type="region of interest" description="Disordered" evidence="3">
    <location>
        <begin position="1"/>
        <end position="26"/>
    </location>
</feature>
<feature type="transmembrane region" description="Helical" evidence="4">
    <location>
        <begin position="210"/>
        <end position="229"/>
    </location>
</feature>